<keyword evidence="3" id="KW-1003">Cell membrane</keyword>
<keyword evidence="6" id="KW-0472">Membrane</keyword>
<dbReference type="InterPro" id="IPR036429">
    <property type="entry name" value="SpoA-like_sf"/>
</dbReference>
<evidence type="ECO:0000256" key="5">
    <source>
        <dbReference type="ARBA" id="ARBA00022779"/>
    </source>
</evidence>
<protein>
    <submittedName>
        <fullName evidence="8">Flagellar motor switch protein FliN</fullName>
    </submittedName>
</protein>
<dbReference type="PANTHER" id="PTHR43484:SF1">
    <property type="entry name" value="FLAGELLAR MOTOR SWITCH PROTEIN FLIN"/>
    <property type="match status" value="1"/>
</dbReference>
<keyword evidence="8" id="KW-0282">Flagellum</keyword>
<keyword evidence="9" id="KW-1185">Reference proteome</keyword>
<feature type="domain" description="Flagellar motor switch protein FliN-like C-terminal" evidence="7">
    <location>
        <begin position="1"/>
        <end position="69"/>
    </location>
</feature>
<evidence type="ECO:0000313" key="9">
    <source>
        <dbReference type="Proteomes" id="UP001519342"/>
    </source>
</evidence>
<organism evidence="8 9">
    <name type="scientific">Sedimentibacter acidaminivorans</name>
    <dbReference type="NCBI Taxonomy" id="913099"/>
    <lineage>
        <taxon>Bacteria</taxon>
        <taxon>Bacillati</taxon>
        <taxon>Bacillota</taxon>
        <taxon>Tissierellia</taxon>
        <taxon>Sedimentibacter</taxon>
    </lineage>
</organism>
<evidence type="ECO:0000313" key="8">
    <source>
        <dbReference type="EMBL" id="MBP1925741.1"/>
    </source>
</evidence>
<dbReference type="PANTHER" id="PTHR43484">
    <property type="match status" value="1"/>
</dbReference>
<comment type="subcellular location">
    <subcellularLocation>
        <location evidence="1">Cell membrane</location>
        <topology evidence="1">Peripheral membrane protein</topology>
        <orientation evidence="1">Cytoplasmic side</orientation>
    </subcellularLocation>
</comment>
<dbReference type="InterPro" id="IPR012826">
    <property type="entry name" value="FliN"/>
</dbReference>
<reference evidence="8 9" key="1">
    <citation type="submission" date="2021-03" db="EMBL/GenBank/DDBJ databases">
        <title>Genomic Encyclopedia of Type Strains, Phase IV (KMG-IV): sequencing the most valuable type-strain genomes for metagenomic binning, comparative biology and taxonomic classification.</title>
        <authorList>
            <person name="Goeker M."/>
        </authorList>
    </citation>
    <scope>NUCLEOTIDE SEQUENCE [LARGE SCALE GENOMIC DNA]</scope>
    <source>
        <strain evidence="8 9">DSM 24004</strain>
    </source>
</reference>
<dbReference type="NCBIfam" id="TIGR02480">
    <property type="entry name" value="fliN"/>
    <property type="match status" value="1"/>
</dbReference>
<dbReference type="PRINTS" id="PR00956">
    <property type="entry name" value="FLGMOTORFLIN"/>
</dbReference>
<dbReference type="InterPro" id="IPR051469">
    <property type="entry name" value="FliN/MopA/SpaO"/>
</dbReference>
<gene>
    <name evidence="8" type="ORF">J2Z76_001602</name>
</gene>
<dbReference type="Pfam" id="PF01052">
    <property type="entry name" value="FliMN_C"/>
    <property type="match status" value="1"/>
</dbReference>
<sequence>MSVPLEVSVEIGKTKRQIKDILEFSQGTIVELDKQAGALVDIIVNGQMIAKGEVVVVNDNFGVRISEIVKKDEIIKISL</sequence>
<dbReference type="InterPro" id="IPR001172">
    <property type="entry name" value="FliN_T3SS_HrcQb"/>
</dbReference>
<evidence type="ECO:0000256" key="1">
    <source>
        <dbReference type="ARBA" id="ARBA00004413"/>
    </source>
</evidence>
<dbReference type="Proteomes" id="UP001519342">
    <property type="component" value="Unassembled WGS sequence"/>
</dbReference>
<proteinExistence type="inferred from homology"/>
<dbReference type="EMBL" id="JAGGKS010000004">
    <property type="protein sequence ID" value="MBP1925741.1"/>
    <property type="molecule type" value="Genomic_DNA"/>
</dbReference>
<evidence type="ECO:0000259" key="7">
    <source>
        <dbReference type="Pfam" id="PF01052"/>
    </source>
</evidence>
<accession>A0ABS4GDH1</accession>
<keyword evidence="4" id="KW-0145">Chemotaxis</keyword>
<keyword evidence="8" id="KW-0966">Cell projection</keyword>
<evidence type="ECO:0000256" key="6">
    <source>
        <dbReference type="ARBA" id="ARBA00023136"/>
    </source>
</evidence>
<comment type="caution">
    <text evidence="8">The sequence shown here is derived from an EMBL/GenBank/DDBJ whole genome shotgun (WGS) entry which is preliminary data.</text>
</comment>
<keyword evidence="8" id="KW-0969">Cilium</keyword>
<dbReference type="InterPro" id="IPR001543">
    <property type="entry name" value="FliN-like_C"/>
</dbReference>
<comment type="similarity">
    <text evidence="2">Belongs to the FliN/MopA/SpaO family.</text>
</comment>
<dbReference type="Gene3D" id="2.30.330.10">
    <property type="entry name" value="SpoA-like"/>
    <property type="match status" value="1"/>
</dbReference>
<evidence type="ECO:0000256" key="4">
    <source>
        <dbReference type="ARBA" id="ARBA00022500"/>
    </source>
</evidence>
<dbReference type="SUPFAM" id="SSF101801">
    <property type="entry name" value="Surface presentation of antigens (SPOA)"/>
    <property type="match status" value="1"/>
</dbReference>
<name>A0ABS4GDH1_9FIRM</name>
<keyword evidence="5" id="KW-0283">Flagellar rotation</keyword>
<evidence type="ECO:0000256" key="3">
    <source>
        <dbReference type="ARBA" id="ARBA00022475"/>
    </source>
</evidence>
<evidence type="ECO:0000256" key="2">
    <source>
        <dbReference type="ARBA" id="ARBA00009226"/>
    </source>
</evidence>